<dbReference type="Pfam" id="PF00188">
    <property type="entry name" value="CAP"/>
    <property type="match status" value="1"/>
</dbReference>
<proteinExistence type="predicted"/>
<dbReference type="SUPFAM" id="SSF55797">
    <property type="entry name" value="PR-1-like"/>
    <property type="match status" value="1"/>
</dbReference>
<dbReference type="PANTHER" id="PTHR10334">
    <property type="entry name" value="CYSTEINE-RICH SECRETORY PROTEIN-RELATED"/>
    <property type="match status" value="1"/>
</dbReference>
<organism evidence="3 4">
    <name type="scientific">Plasmodium malariae</name>
    <dbReference type="NCBI Taxonomy" id="5858"/>
    <lineage>
        <taxon>Eukaryota</taxon>
        <taxon>Sar</taxon>
        <taxon>Alveolata</taxon>
        <taxon>Apicomplexa</taxon>
        <taxon>Aconoidasida</taxon>
        <taxon>Haemosporida</taxon>
        <taxon>Plasmodiidae</taxon>
        <taxon>Plasmodium</taxon>
        <taxon>Plasmodium (Plasmodium)</taxon>
    </lineage>
</organism>
<dbReference type="VEuPathDB" id="PlasmoDB:PmUG01_01017300"/>
<dbReference type="PRINTS" id="PR00837">
    <property type="entry name" value="V5TPXLIKE"/>
</dbReference>
<reference evidence="3 4" key="1">
    <citation type="submission" date="2016-06" db="EMBL/GenBank/DDBJ databases">
        <authorList>
            <consortium name="Pathogen Informatics"/>
        </authorList>
    </citation>
    <scope>NUCLEOTIDE SEQUENCE [LARGE SCALE GENOMIC DNA]</scope>
</reference>
<dbReference type="RefSeq" id="XP_028859967.1">
    <property type="nucleotide sequence ID" value="XM_029007866.1"/>
</dbReference>
<evidence type="ECO:0000256" key="1">
    <source>
        <dbReference type="SAM" id="SignalP"/>
    </source>
</evidence>
<keyword evidence="1" id="KW-0732">Signal</keyword>
<protein>
    <submittedName>
        <fullName evidence="3">Cysteine-rich secretory protein, putative</fullName>
    </submittedName>
</protein>
<feature type="domain" description="SCP" evidence="2">
    <location>
        <begin position="26"/>
        <end position="157"/>
    </location>
</feature>
<name>A0A1D3JK29_PLAMA</name>
<dbReference type="EMBL" id="LT594622">
    <property type="protein sequence ID" value="SBT86884.1"/>
    <property type="molecule type" value="Genomic_DNA"/>
</dbReference>
<sequence length="203" mass="23537">MNSCLFLFFSLFFICRYATRDASFCKFNKNLIKERHNDFRFKHNTKPLLWSKQLEESAKEEANFIKANSDCVVAAKQINTNYFDFLNGEEIESAVNSWYEGINNYDFELGPIKKGENVFEFTKVVWKGAEHIGCATACCKYRGILICKYDNNVNKPGYFADNVGMIDCSFGMTHGLKNSKRAIHQFGTIRLVYIRIHIIHTYV</sequence>
<keyword evidence="4" id="KW-1185">Reference proteome</keyword>
<dbReference type="GeneID" id="39866325"/>
<dbReference type="InterPro" id="IPR014044">
    <property type="entry name" value="CAP_dom"/>
</dbReference>
<accession>A0A1D3JK29</accession>
<dbReference type="InterPro" id="IPR001283">
    <property type="entry name" value="CRISP-related"/>
</dbReference>
<evidence type="ECO:0000313" key="3">
    <source>
        <dbReference type="EMBL" id="SBT86884.1"/>
    </source>
</evidence>
<dbReference type="Gene3D" id="3.40.33.10">
    <property type="entry name" value="CAP"/>
    <property type="match status" value="1"/>
</dbReference>
<feature type="signal peptide" evidence="1">
    <location>
        <begin position="1"/>
        <end position="18"/>
    </location>
</feature>
<dbReference type="SMART" id="SM00198">
    <property type="entry name" value="SCP"/>
    <property type="match status" value="1"/>
</dbReference>
<dbReference type="KEGG" id="pmal:PMUG01_01017300"/>
<feature type="chain" id="PRO_5008915806" evidence="1">
    <location>
        <begin position="19"/>
        <end position="203"/>
    </location>
</feature>
<dbReference type="Proteomes" id="UP000219813">
    <property type="component" value="Chromosome 1"/>
</dbReference>
<dbReference type="AlphaFoldDB" id="A0A1D3JK29"/>
<gene>
    <name evidence="3" type="primary">PmUG01_01017300</name>
    <name evidence="3" type="ORF">PMUG01_01017300</name>
</gene>
<dbReference type="OMA" id="TWYEGIN"/>
<dbReference type="InterPro" id="IPR035940">
    <property type="entry name" value="CAP_sf"/>
</dbReference>
<evidence type="ECO:0000259" key="2">
    <source>
        <dbReference type="SMART" id="SM00198"/>
    </source>
</evidence>
<dbReference type="OrthoDB" id="337038at2759"/>
<evidence type="ECO:0000313" key="4">
    <source>
        <dbReference type="Proteomes" id="UP000219813"/>
    </source>
</evidence>